<dbReference type="Proteomes" id="UP001367771">
    <property type="component" value="Unassembled WGS sequence"/>
</dbReference>
<dbReference type="EMBL" id="JBBBDM010000009">
    <property type="protein sequence ID" value="MEI5688401.1"/>
    <property type="molecule type" value="Genomic_DNA"/>
</dbReference>
<keyword evidence="2" id="KW-1185">Reference proteome</keyword>
<name>A0ABU8H635_9SPHN</name>
<evidence type="ECO:0000313" key="1">
    <source>
        <dbReference type="EMBL" id="MEI5688401.1"/>
    </source>
</evidence>
<gene>
    <name evidence="1" type="ORF">V8201_15020</name>
</gene>
<protein>
    <submittedName>
        <fullName evidence="1">Uncharacterized protein</fullName>
    </submittedName>
</protein>
<comment type="caution">
    <text evidence="1">The sequence shown here is derived from an EMBL/GenBank/DDBJ whole genome shotgun (WGS) entry which is preliminary data.</text>
</comment>
<sequence length="65" mass="7289">MLKTRIRRLSHQRDSAAEQLTAIEASIVALDDEDLLDLADIFRARAETPLALIAASEMTRRGLRL</sequence>
<organism evidence="1 2">
    <name type="scientific">Sphingomonas kyungheensis</name>
    <dbReference type="NCBI Taxonomy" id="1069987"/>
    <lineage>
        <taxon>Bacteria</taxon>
        <taxon>Pseudomonadati</taxon>
        <taxon>Pseudomonadota</taxon>
        <taxon>Alphaproteobacteria</taxon>
        <taxon>Sphingomonadales</taxon>
        <taxon>Sphingomonadaceae</taxon>
        <taxon>Sphingomonas</taxon>
    </lineage>
</organism>
<dbReference type="RefSeq" id="WP_336545788.1">
    <property type="nucleotide sequence ID" value="NZ_JBBBDM010000009.1"/>
</dbReference>
<reference evidence="1 2" key="1">
    <citation type="journal article" date="2013" name="Int. J. Syst. Evol. Microbiol.">
        <title>Sphingomonas kyungheensis sp. nov., a bacterium with ginsenoside-converting activity isolated from soil of a ginseng field.</title>
        <authorList>
            <person name="Son H.M."/>
            <person name="Yang J.E."/>
            <person name="Park Y."/>
            <person name="Han C.K."/>
            <person name="Kim S.G."/>
            <person name="Kook M."/>
            <person name="Yi T.H."/>
        </authorList>
    </citation>
    <scope>NUCLEOTIDE SEQUENCE [LARGE SCALE GENOMIC DNA]</scope>
    <source>
        <strain evidence="1 2">LMG 26582</strain>
    </source>
</reference>
<accession>A0ABU8H635</accession>
<evidence type="ECO:0000313" key="2">
    <source>
        <dbReference type="Proteomes" id="UP001367771"/>
    </source>
</evidence>
<proteinExistence type="predicted"/>